<evidence type="ECO:0000256" key="1">
    <source>
        <dbReference type="SAM" id="MobiDB-lite"/>
    </source>
</evidence>
<evidence type="ECO:0000313" key="2">
    <source>
        <dbReference type="EMBL" id="OBR04342.1"/>
    </source>
</evidence>
<sequence length="221" mass="23345">MAITGHVTKNSSTAARATRPCTAVGYLSVSGFSSLNYDCGFWECCAEAGPGWKGVPGRTGKGRLFVWEKYLMGSSGPHPSPVRNFPAAESFLGSVRNPPAYSSIQGVNEMWTQLHQHQAPTSRPVHFSFFAHVGPPPNPGFPVSSLGPAPSVPPDESSPRALFAAVRLTLVTVVSAGAMLSLAAATLDPAARIWTSPQSNAHKNRLANGKPAAELNRETLP</sequence>
<dbReference type="AlphaFoldDB" id="A0A1B7XX53"/>
<organism evidence="2 3">
    <name type="scientific">Colletotrichum higginsianum (strain IMI 349063)</name>
    <name type="common">Crucifer anthracnose fungus</name>
    <dbReference type="NCBI Taxonomy" id="759273"/>
    <lineage>
        <taxon>Eukaryota</taxon>
        <taxon>Fungi</taxon>
        <taxon>Dikarya</taxon>
        <taxon>Ascomycota</taxon>
        <taxon>Pezizomycotina</taxon>
        <taxon>Sordariomycetes</taxon>
        <taxon>Hypocreomycetidae</taxon>
        <taxon>Glomerellales</taxon>
        <taxon>Glomerellaceae</taxon>
        <taxon>Colletotrichum</taxon>
        <taxon>Colletotrichum destructivum species complex</taxon>
    </lineage>
</organism>
<evidence type="ECO:0000313" key="3">
    <source>
        <dbReference type="Proteomes" id="UP000092177"/>
    </source>
</evidence>
<feature type="region of interest" description="Disordered" evidence="1">
    <location>
        <begin position="201"/>
        <end position="221"/>
    </location>
</feature>
<dbReference type="RefSeq" id="XP_018152860.1">
    <property type="nucleotide sequence ID" value="XM_018306019.1"/>
</dbReference>
<keyword evidence="3" id="KW-1185">Reference proteome</keyword>
<comment type="caution">
    <text evidence="2">The sequence shown here is derived from an EMBL/GenBank/DDBJ whole genome shotgun (WGS) entry which is preliminary data.</text>
</comment>
<dbReference type="VEuPathDB" id="FungiDB:CH63R_11045"/>
<dbReference type="KEGG" id="chig:CH63R_11045"/>
<dbReference type="EMBL" id="LTAN01000008">
    <property type="protein sequence ID" value="OBR04342.1"/>
    <property type="molecule type" value="Genomic_DNA"/>
</dbReference>
<protein>
    <submittedName>
        <fullName evidence="2">Uncharacterized protein</fullName>
    </submittedName>
</protein>
<reference evidence="3" key="1">
    <citation type="journal article" date="2017" name="BMC Genomics">
        <title>Gapless genome assembly of Colletotrichum higginsianum reveals chromosome structure and association of transposable elements with secondary metabolite gene clusters.</title>
        <authorList>
            <person name="Dallery J.-F."/>
            <person name="Lapalu N."/>
            <person name="Zampounis A."/>
            <person name="Pigne S."/>
            <person name="Luyten I."/>
            <person name="Amselem J."/>
            <person name="Wittenberg A.H.J."/>
            <person name="Zhou S."/>
            <person name="de Queiroz M.V."/>
            <person name="Robin G.P."/>
            <person name="Auger A."/>
            <person name="Hainaut M."/>
            <person name="Henrissat B."/>
            <person name="Kim K.-T."/>
            <person name="Lee Y.-H."/>
            <person name="Lespinet O."/>
            <person name="Schwartz D.C."/>
            <person name="Thon M.R."/>
            <person name="O'Connell R.J."/>
        </authorList>
    </citation>
    <scope>NUCLEOTIDE SEQUENCE [LARGE SCALE GENOMIC DNA]</scope>
    <source>
        <strain evidence="3">IMI 349063</strain>
    </source>
</reference>
<name>A0A1B7XX53_COLHI</name>
<gene>
    <name evidence="2" type="ORF">CH63R_11045</name>
</gene>
<dbReference type="GeneID" id="28870126"/>
<accession>A0A1B7XX53</accession>
<proteinExistence type="predicted"/>
<dbReference type="Proteomes" id="UP000092177">
    <property type="component" value="Chromosome 8"/>
</dbReference>